<dbReference type="AlphaFoldDB" id="A0AA87YQ66"/>
<comment type="caution">
    <text evidence="1">The sequence shown here is derived from an EMBL/GenBank/DDBJ whole genome shotgun (WGS) entry which is preliminary data.</text>
</comment>
<gene>
    <name evidence="1" type="ORF">TIFTF001_042955</name>
</gene>
<evidence type="ECO:0000313" key="2">
    <source>
        <dbReference type="Proteomes" id="UP001187192"/>
    </source>
</evidence>
<sequence length="76" mass="8714">MFTNDNVHDKSKIKFKVGSWFELDWAGRPNHSMAARHVVLAERKLTTYVYAVGKRPTGNLLCKMGECGRANCEIWE</sequence>
<protein>
    <submittedName>
        <fullName evidence="1">Uncharacterized protein</fullName>
    </submittedName>
</protein>
<accession>A0AA87YQ66</accession>
<dbReference type="EMBL" id="BTGU01002563">
    <property type="protein sequence ID" value="GMN19972.1"/>
    <property type="molecule type" value="Genomic_DNA"/>
</dbReference>
<dbReference type="Proteomes" id="UP001187192">
    <property type="component" value="Unassembled WGS sequence"/>
</dbReference>
<evidence type="ECO:0000313" key="1">
    <source>
        <dbReference type="EMBL" id="GMN19972.1"/>
    </source>
</evidence>
<reference evidence="1" key="1">
    <citation type="submission" date="2023-07" db="EMBL/GenBank/DDBJ databases">
        <title>draft genome sequence of fig (Ficus carica).</title>
        <authorList>
            <person name="Takahashi T."/>
            <person name="Nishimura K."/>
        </authorList>
    </citation>
    <scope>NUCLEOTIDE SEQUENCE</scope>
</reference>
<keyword evidence="2" id="KW-1185">Reference proteome</keyword>
<organism evidence="1 2">
    <name type="scientific">Ficus carica</name>
    <name type="common">Common fig</name>
    <dbReference type="NCBI Taxonomy" id="3494"/>
    <lineage>
        <taxon>Eukaryota</taxon>
        <taxon>Viridiplantae</taxon>
        <taxon>Streptophyta</taxon>
        <taxon>Embryophyta</taxon>
        <taxon>Tracheophyta</taxon>
        <taxon>Spermatophyta</taxon>
        <taxon>Magnoliopsida</taxon>
        <taxon>eudicotyledons</taxon>
        <taxon>Gunneridae</taxon>
        <taxon>Pentapetalae</taxon>
        <taxon>rosids</taxon>
        <taxon>fabids</taxon>
        <taxon>Rosales</taxon>
        <taxon>Moraceae</taxon>
        <taxon>Ficeae</taxon>
        <taxon>Ficus</taxon>
    </lineage>
</organism>
<name>A0AA87YQ66_FICCA</name>
<proteinExistence type="predicted"/>